<dbReference type="EMBL" id="BAAAHU010000026">
    <property type="protein sequence ID" value="GAA1010760.1"/>
    <property type="molecule type" value="Genomic_DNA"/>
</dbReference>
<feature type="region of interest" description="Disordered" evidence="1">
    <location>
        <begin position="74"/>
        <end position="94"/>
    </location>
</feature>
<sequence length="94" mass="9952">MGSAGARRRRPEKQEAHPSANTPFTSGRRIRGEGRLCEPALTAQVSAGEVASMPGVRDYDPASEVICVMCASSPDPSPTVKGVSPEVTARARRM</sequence>
<organism evidence="2 3">
    <name type="scientific">Streptomyces thermogriseus</name>
    <dbReference type="NCBI Taxonomy" id="75292"/>
    <lineage>
        <taxon>Bacteria</taxon>
        <taxon>Bacillati</taxon>
        <taxon>Actinomycetota</taxon>
        <taxon>Actinomycetes</taxon>
        <taxon>Kitasatosporales</taxon>
        <taxon>Streptomycetaceae</taxon>
        <taxon>Streptomyces</taxon>
    </lineage>
</organism>
<protein>
    <submittedName>
        <fullName evidence="2">Uncharacterized protein</fullName>
    </submittedName>
</protein>
<dbReference type="Proteomes" id="UP001501072">
    <property type="component" value="Unassembled WGS sequence"/>
</dbReference>
<proteinExistence type="predicted"/>
<accession>A0ABN1T0S3</accession>
<comment type="caution">
    <text evidence="2">The sequence shown here is derived from an EMBL/GenBank/DDBJ whole genome shotgun (WGS) entry which is preliminary data.</text>
</comment>
<name>A0ABN1T0S3_9ACTN</name>
<feature type="compositionally biased region" description="Basic residues" evidence="1">
    <location>
        <begin position="1"/>
        <end position="11"/>
    </location>
</feature>
<evidence type="ECO:0000313" key="2">
    <source>
        <dbReference type="EMBL" id="GAA1010760.1"/>
    </source>
</evidence>
<evidence type="ECO:0000256" key="1">
    <source>
        <dbReference type="SAM" id="MobiDB-lite"/>
    </source>
</evidence>
<evidence type="ECO:0000313" key="3">
    <source>
        <dbReference type="Proteomes" id="UP001501072"/>
    </source>
</evidence>
<feature type="region of interest" description="Disordered" evidence="1">
    <location>
        <begin position="1"/>
        <end position="33"/>
    </location>
</feature>
<reference evidence="2 3" key="1">
    <citation type="journal article" date="2019" name="Int. J. Syst. Evol. Microbiol.">
        <title>The Global Catalogue of Microorganisms (GCM) 10K type strain sequencing project: providing services to taxonomists for standard genome sequencing and annotation.</title>
        <authorList>
            <consortium name="The Broad Institute Genomics Platform"/>
            <consortium name="The Broad Institute Genome Sequencing Center for Infectious Disease"/>
            <person name="Wu L."/>
            <person name="Ma J."/>
        </authorList>
    </citation>
    <scope>NUCLEOTIDE SEQUENCE [LARGE SCALE GENOMIC DNA]</scope>
    <source>
        <strain evidence="2 3">JCM 11269</strain>
    </source>
</reference>
<keyword evidence="3" id="KW-1185">Reference proteome</keyword>
<gene>
    <name evidence="2" type="ORF">GCM10009564_29760</name>
</gene>